<dbReference type="AlphaFoldDB" id="A0A0F9SJC4"/>
<protein>
    <submittedName>
        <fullName evidence="1">Uncharacterized protein</fullName>
    </submittedName>
</protein>
<accession>A0A0F9SJC4</accession>
<dbReference type="EMBL" id="LAZR01000434">
    <property type="protein sequence ID" value="KKN69060.1"/>
    <property type="molecule type" value="Genomic_DNA"/>
</dbReference>
<evidence type="ECO:0000313" key="1">
    <source>
        <dbReference type="EMBL" id="KKN69060.1"/>
    </source>
</evidence>
<name>A0A0F9SJC4_9ZZZZ</name>
<comment type="caution">
    <text evidence="1">The sequence shown here is derived from an EMBL/GenBank/DDBJ whole genome shotgun (WGS) entry which is preliminary data.</text>
</comment>
<proteinExistence type="predicted"/>
<gene>
    <name evidence="1" type="ORF">LCGC14_0445320</name>
</gene>
<sequence>MPKPSDQELVTLFTKSITLGLPISVAATNARIHEVTARDWIHKGEDEYLANVENPDWVPSSHAEFALAFKEAEAAFMADKMTLAVDDIRAAPVGKRWMGAITVLERRYPEHYGKREHLDVTSTQLTISVTVPPAAVAALTRTLDNTKLLAARADGPLQDTE</sequence>
<reference evidence="1" key="1">
    <citation type="journal article" date="2015" name="Nature">
        <title>Complex archaea that bridge the gap between prokaryotes and eukaryotes.</title>
        <authorList>
            <person name="Spang A."/>
            <person name="Saw J.H."/>
            <person name="Jorgensen S.L."/>
            <person name="Zaremba-Niedzwiedzka K."/>
            <person name="Martijn J."/>
            <person name="Lind A.E."/>
            <person name="van Eijk R."/>
            <person name="Schleper C."/>
            <person name="Guy L."/>
            <person name="Ettema T.J."/>
        </authorList>
    </citation>
    <scope>NUCLEOTIDE SEQUENCE</scope>
</reference>
<organism evidence="1">
    <name type="scientific">marine sediment metagenome</name>
    <dbReference type="NCBI Taxonomy" id="412755"/>
    <lineage>
        <taxon>unclassified sequences</taxon>
        <taxon>metagenomes</taxon>
        <taxon>ecological metagenomes</taxon>
    </lineage>
</organism>